<dbReference type="PROSITE" id="PS01167">
    <property type="entry name" value="RIBOSOMAL_L17"/>
    <property type="match status" value="1"/>
</dbReference>
<evidence type="ECO:0000256" key="4">
    <source>
        <dbReference type="RuleBase" id="RU000660"/>
    </source>
</evidence>
<dbReference type="PANTHER" id="PTHR14413:SF16">
    <property type="entry name" value="LARGE RIBOSOMAL SUBUNIT PROTEIN BL17M"/>
    <property type="match status" value="1"/>
</dbReference>
<dbReference type="Pfam" id="PF18502">
    <property type="entry name" value="Mrpl_C"/>
    <property type="match status" value="1"/>
</dbReference>
<dbReference type="VEuPathDB" id="FungiDB:SCODWIG_00379"/>
<dbReference type="NCBIfam" id="TIGR00059">
    <property type="entry name" value="L17"/>
    <property type="match status" value="1"/>
</dbReference>
<dbReference type="Pfam" id="PF01196">
    <property type="entry name" value="Ribosomal_L17"/>
    <property type="match status" value="1"/>
</dbReference>
<keyword evidence="3 4" id="KW-0687">Ribonucleoprotein</keyword>
<gene>
    <name evidence="6" type="ORF">SCODWIG_00379</name>
</gene>
<evidence type="ECO:0000256" key="2">
    <source>
        <dbReference type="ARBA" id="ARBA00022980"/>
    </source>
</evidence>
<feature type="domain" description="Large ribosomal subunit protein bL17m C-terminal fungi" evidence="5">
    <location>
        <begin position="142"/>
        <end position="256"/>
    </location>
</feature>
<dbReference type="InterPro" id="IPR000456">
    <property type="entry name" value="Ribosomal_bL17"/>
</dbReference>
<name>A0A376B1Q7_9ASCO</name>
<evidence type="ECO:0000313" key="7">
    <source>
        <dbReference type="Proteomes" id="UP000262825"/>
    </source>
</evidence>
<sequence>MTQGLARKLSRTKPHREALLKNLSTQLFQHGSIVTTEAKSKELSSFAERILTFAKKRNLALEKKNDLGYKYYTAQLQKRLFLSGDNAHLLKKLDCLANTVYMDRPGGYTRIIRLEPRLGDRSPQSLCELVDLPIFNKLKNGKEEVVRGNMKLWILVKTIIQQEEEGNIKELTLNNLNKYLKNKSPDQIDYFFNVDILKMKQLLRSDNKLDPVDEQIDKTKIQELRNNLLNYQTQLKTVANNKNNATRGYVYVESRPKTI</sequence>
<dbReference type="InterPro" id="IPR036373">
    <property type="entry name" value="Ribosomal_bL17_sf"/>
</dbReference>
<evidence type="ECO:0000259" key="5">
    <source>
        <dbReference type="Pfam" id="PF18502"/>
    </source>
</evidence>
<evidence type="ECO:0000256" key="3">
    <source>
        <dbReference type="ARBA" id="ARBA00023274"/>
    </source>
</evidence>
<dbReference type="Gene3D" id="3.90.1030.10">
    <property type="entry name" value="Ribosomal protein L17"/>
    <property type="match status" value="1"/>
</dbReference>
<dbReference type="OrthoDB" id="275000at2759"/>
<proteinExistence type="inferred from homology"/>
<protein>
    <submittedName>
        <fullName evidence="6">Related to 54S ribosomal protein L8, mitochondrial</fullName>
    </submittedName>
</protein>
<evidence type="ECO:0000313" key="6">
    <source>
        <dbReference type="EMBL" id="SSD58618.1"/>
    </source>
</evidence>
<dbReference type="SUPFAM" id="SSF64263">
    <property type="entry name" value="Prokaryotic ribosomal protein L17"/>
    <property type="match status" value="1"/>
</dbReference>
<comment type="similarity">
    <text evidence="1 4">Belongs to the bacterial ribosomal protein bL17 family.</text>
</comment>
<dbReference type="InterPro" id="IPR047859">
    <property type="entry name" value="Ribosomal_bL17_CS"/>
</dbReference>
<dbReference type="Proteomes" id="UP000262825">
    <property type="component" value="Unassembled WGS sequence"/>
</dbReference>
<reference evidence="7" key="1">
    <citation type="submission" date="2018-06" db="EMBL/GenBank/DDBJ databases">
        <authorList>
            <person name="Guldener U."/>
        </authorList>
    </citation>
    <scope>NUCLEOTIDE SEQUENCE [LARGE SCALE GENOMIC DNA]</scope>
    <source>
        <strain evidence="7">UTAD17</strain>
    </source>
</reference>
<dbReference type="EMBL" id="UFAJ01000029">
    <property type="protein sequence ID" value="SSD58618.1"/>
    <property type="molecule type" value="Genomic_DNA"/>
</dbReference>
<accession>A0A376B1Q7</accession>
<keyword evidence="2 4" id="KW-0689">Ribosomal protein</keyword>
<dbReference type="GO" id="GO:0005762">
    <property type="term" value="C:mitochondrial large ribosomal subunit"/>
    <property type="evidence" value="ECO:0007669"/>
    <property type="project" value="TreeGrafter"/>
</dbReference>
<keyword evidence="7" id="KW-1185">Reference proteome</keyword>
<organism evidence="6 7">
    <name type="scientific">Saccharomycodes ludwigii</name>
    <dbReference type="NCBI Taxonomy" id="36035"/>
    <lineage>
        <taxon>Eukaryota</taxon>
        <taxon>Fungi</taxon>
        <taxon>Dikarya</taxon>
        <taxon>Ascomycota</taxon>
        <taxon>Saccharomycotina</taxon>
        <taxon>Saccharomycetes</taxon>
        <taxon>Saccharomycodales</taxon>
        <taxon>Saccharomycodaceae</taxon>
        <taxon>Saccharomycodes</taxon>
    </lineage>
</organism>
<dbReference type="Gene3D" id="1.10.246.170">
    <property type="match status" value="1"/>
</dbReference>
<dbReference type="PANTHER" id="PTHR14413">
    <property type="entry name" value="RIBOSOMAL PROTEIN L17"/>
    <property type="match status" value="1"/>
</dbReference>
<dbReference type="InterPro" id="IPR040894">
    <property type="entry name" value="Ribosomal_bL17m_C"/>
</dbReference>
<dbReference type="AlphaFoldDB" id="A0A376B1Q7"/>
<dbReference type="GO" id="GO:0003735">
    <property type="term" value="F:structural constituent of ribosome"/>
    <property type="evidence" value="ECO:0007669"/>
    <property type="project" value="InterPro"/>
</dbReference>
<dbReference type="GO" id="GO:0006412">
    <property type="term" value="P:translation"/>
    <property type="evidence" value="ECO:0007669"/>
    <property type="project" value="InterPro"/>
</dbReference>
<evidence type="ECO:0000256" key="1">
    <source>
        <dbReference type="ARBA" id="ARBA00008777"/>
    </source>
</evidence>